<evidence type="ECO:0000256" key="2">
    <source>
        <dbReference type="SAM" id="Phobius"/>
    </source>
</evidence>
<evidence type="ECO:0000256" key="1">
    <source>
        <dbReference type="SAM" id="MobiDB-lite"/>
    </source>
</evidence>
<feature type="domain" description="DUF2207" evidence="3">
    <location>
        <begin position="28"/>
        <end position="212"/>
    </location>
</feature>
<evidence type="ECO:0000259" key="4">
    <source>
        <dbReference type="Pfam" id="PF20990"/>
    </source>
</evidence>
<dbReference type="Pfam" id="PF09972">
    <property type="entry name" value="DUF2207"/>
    <property type="match status" value="1"/>
</dbReference>
<keyword evidence="2" id="KW-0812">Transmembrane</keyword>
<dbReference type="EMBL" id="MHCN01000011">
    <property type="protein sequence ID" value="OGY21627.1"/>
    <property type="molecule type" value="Genomic_DNA"/>
</dbReference>
<dbReference type="Pfam" id="PF20990">
    <property type="entry name" value="DUF2207_C"/>
    <property type="match status" value="1"/>
</dbReference>
<accession>A0A1G1W2L1</accession>
<evidence type="ECO:0000259" key="3">
    <source>
        <dbReference type="Pfam" id="PF09972"/>
    </source>
</evidence>
<dbReference type="STRING" id="1802591.A2113_03635"/>
<keyword evidence="2" id="KW-1133">Transmembrane helix</keyword>
<dbReference type="InterPro" id="IPR018702">
    <property type="entry name" value="DUF2207"/>
</dbReference>
<comment type="caution">
    <text evidence="5">The sequence shown here is derived from an EMBL/GenBank/DDBJ whole genome shotgun (WGS) entry which is preliminary data.</text>
</comment>
<feature type="transmembrane region" description="Helical" evidence="2">
    <location>
        <begin position="237"/>
        <end position="258"/>
    </location>
</feature>
<sequence>MRVAAVLVLTIFVFLVPIQVHASEDWVINSFQADIDILEDGRVQVVESIKADFGNLQKHGIFRDIPEVYERTGGGKHYTKLEVKIVKNNGANTPYEILKENGYARLKIGDSDETITGVQNYTIEYLVSGVLKSFEDHDELYWNATGDRWPVPIESAKATVTLPSGQVGQITCYEGPRGAQDLCDFQEPIGNEASFEASRSLSPEEGLTVVVGYPKGLVPIIVVPPPKSVWDTMFTSWNFAAFALSLSFSAGFAFFLWWRRGRDYWWRARFLYDPQAKHEVRPPGAHEQIVVEYTPPEKLRPAEIGTLVDERADTLDVSATIIDLATRGFLTISEEAKKWLFGRTDYILTKTSTDAKALLPYEQELRSRLFETGDVVSISSLKTKFYEDLKVVKDKLYEDMVNKKFFYENPESVRRKYLFVAIGVGVLGVLILVLGFVLVFSLLVAIGAGLAIGGIFLLIVSQIMPRRTADGHEMWRRTKGYELFISTAEKYRQRFFENKNMFNEILPYAIVFGLTEKFAQAFKDMGIEPPQPAWYSGTAPFNAALFGASISSFSSSLSSAMASAPGGSGFSGGGGSSGGGFGGGGGGSW</sequence>
<evidence type="ECO:0008006" key="7">
    <source>
        <dbReference type="Google" id="ProtNLM"/>
    </source>
</evidence>
<feature type="transmembrane region" description="Helical" evidence="2">
    <location>
        <begin position="442"/>
        <end position="460"/>
    </location>
</feature>
<evidence type="ECO:0000313" key="6">
    <source>
        <dbReference type="Proteomes" id="UP000176299"/>
    </source>
</evidence>
<dbReference type="InterPro" id="IPR048389">
    <property type="entry name" value="YciQ-like_C"/>
</dbReference>
<keyword evidence="2" id="KW-0472">Membrane</keyword>
<reference evidence="5 6" key="1">
    <citation type="journal article" date="2016" name="Nat. Commun.">
        <title>Thousands of microbial genomes shed light on interconnected biogeochemical processes in an aquifer system.</title>
        <authorList>
            <person name="Anantharaman K."/>
            <person name="Brown C.T."/>
            <person name="Hug L.A."/>
            <person name="Sharon I."/>
            <person name="Castelle C.J."/>
            <person name="Probst A.J."/>
            <person name="Thomas B.C."/>
            <person name="Singh A."/>
            <person name="Wilkins M.J."/>
            <person name="Karaoz U."/>
            <person name="Brodie E.L."/>
            <person name="Williams K.H."/>
            <person name="Hubbard S.S."/>
            <person name="Banfield J.F."/>
        </authorList>
    </citation>
    <scope>NUCLEOTIDE SEQUENCE [LARGE SCALE GENOMIC DNA]</scope>
</reference>
<feature type="transmembrane region" description="Helical" evidence="2">
    <location>
        <begin position="417"/>
        <end position="436"/>
    </location>
</feature>
<dbReference type="AlphaFoldDB" id="A0A1G1W2L1"/>
<gene>
    <name evidence="5" type="ORF">A2113_03635</name>
</gene>
<feature type="domain" description="Predicted membrane protein YciQ-like C-terminal" evidence="4">
    <location>
        <begin position="292"/>
        <end position="522"/>
    </location>
</feature>
<feature type="region of interest" description="Disordered" evidence="1">
    <location>
        <begin position="568"/>
        <end position="589"/>
    </location>
</feature>
<evidence type="ECO:0000313" key="5">
    <source>
        <dbReference type="EMBL" id="OGY21627.1"/>
    </source>
</evidence>
<dbReference type="Proteomes" id="UP000176299">
    <property type="component" value="Unassembled WGS sequence"/>
</dbReference>
<name>A0A1G1W2L1_9BACT</name>
<proteinExistence type="predicted"/>
<protein>
    <recommendedName>
        <fullName evidence="7">DUF2207 domain-containing protein</fullName>
    </recommendedName>
</protein>
<organism evidence="5 6">
    <name type="scientific">Candidatus Woykebacteria bacterium GWA1_44_8</name>
    <dbReference type="NCBI Taxonomy" id="1802591"/>
    <lineage>
        <taxon>Bacteria</taxon>
        <taxon>Candidatus Woykeibacteriota</taxon>
    </lineage>
</organism>